<dbReference type="SUPFAM" id="SSF143447">
    <property type="entry name" value="AMMECR1-like"/>
    <property type="match status" value="1"/>
</dbReference>
<organism evidence="5 6">
    <name type="scientific">Candidatus Portnoybacteria bacterium CG03_land_8_20_14_0_80_41_10</name>
    <dbReference type="NCBI Taxonomy" id="1974808"/>
    <lineage>
        <taxon>Bacteria</taxon>
        <taxon>Candidatus Portnoyibacteriota</taxon>
    </lineage>
</organism>
<feature type="transmembrane region" description="Helical" evidence="3">
    <location>
        <begin position="6"/>
        <end position="23"/>
    </location>
</feature>
<dbReference type="InterPro" id="IPR027623">
    <property type="entry name" value="AmmeMemoSam_A"/>
</dbReference>
<dbReference type="InterPro" id="IPR002737">
    <property type="entry name" value="MEMO1_fam"/>
</dbReference>
<dbReference type="Gene3D" id="3.40.830.10">
    <property type="entry name" value="LigB-like"/>
    <property type="match status" value="1"/>
</dbReference>
<dbReference type="NCBIfam" id="TIGR04336">
    <property type="entry name" value="AmmeMemoSam_B"/>
    <property type="match status" value="1"/>
</dbReference>
<dbReference type="EMBL" id="PEUX01000052">
    <property type="protein sequence ID" value="PIV10090.1"/>
    <property type="molecule type" value="Genomic_DNA"/>
</dbReference>
<evidence type="ECO:0000256" key="1">
    <source>
        <dbReference type="ARBA" id="ARBA00006315"/>
    </source>
</evidence>
<dbReference type="NCBIfam" id="TIGR04335">
    <property type="entry name" value="AmmeMemoSam_A"/>
    <property type="match status" value="1"/>
</dbReference>
<dbReference type="HAMAP" id="MF_00055">
    <property type="entry name" value="MEMO1"/>
    <property type="match status" value="1"/>
</dbReference>
<evidence type="ECO:0000259" key="4">
    <source>
        <dbReference type="PROSITE" id="PS51112"/>
    </source>
</evidence>
<dbReference type="Gene3D" id="3.30.700.20">
    <property type="entry name" value="Hypothetical protein ph0010, domain 1"/>
    <property type="match status" value="1"/>
</dbReference>
<dbReference type="InterPro" id="IPR002733">
    <property type="entry name" value="AMMECR1_domain"/>
</dbReference>
<dbReference type="Pfam" id="PF01871">
    <property type="entry name" value="AMMECR1"/>
    <property type="match status" value="1"/>
</dbReference>
<dbReference type="InterPro" id="IPR036071">
    <property type="entry name" value="AMMECR1_dom_sf"/>
</dbReference>
<reference evidence="6" key="1">
    <citation type="submission" date="2017-09" db="EMBL/GenBank/DDBJ databases">
        <title>Depth-based differentiation of microbial function through sediment-hosted aquifers and enrichment of novel symbionts in the deep terrestrial subsurface.</title>
        <authorList>
            <person name="Probst A.J."/>
            <person name="Ladd B."/>
            <person name="Jarett J.K."/>
            <person name="Geller-Mcgrath D.E."/>
            <person name="Sieber C.M.K."/>
            <person name="Emerson J.B."/>
            <person name="Anantharaman K."/>
            <person name="Thomas B.C."/>
            <person name="Malmstrom R."/>
            <person name="Stieglmeier M."/>
            <person name="Klingl A."/>
            <person name="Woyke T."/>
            <person name="Ryan C.M."/>
            <person name="Banfield J.F."/>
        </authorList>
    </citation>
    <scope>NUCLEOTIDE SEQUENCE [LARGE SCALE GENOMIC DNA]</scope>
</reference>
<dbReference type="InterPro" id="IPR023473">
    <property type="entry name" value="AMMECR1"/>
</dbReference>
<dbReference type="PROSITE" id="PS51112">
    <property type="entry name" value="AMMECR1"/>
    <property type="match status" value="1"/>
</dbReference>
<keyword evidence="3" id="KW-1133">Transmembrane helix</keyword>
<accession>A0A2M7BU44</accession>
<comment type="similarity">
    <text evidence="1 2">Belongs to the MEMO1 family.</text>
</comment>
<evidence type="ECO:0000256" key="3">
    <source>
        <dbReference type="SAM" id="Phobius"/>
    </source>
</evidence>
<dbReference type="AlphaFoldDB" id="A0A2M7BU44"/>
<dbReference type="CDD" id="cd07361">
    <property type="entry name" value="MEMO_like"/>
    <property type="match status" value="1"/>
</dbReference>
<dbReference type="Proteomes" id="UP000229894">
    <property type="component" value="Unassembled WGS sequence"/>
</dbReference>
<dbReference type="NCBIfam" id="TIGR00296">
    <property type="entry name" value="TIGR00296 family protein"/>
    <property type="match status" value="1"/>
</dbReference>
<name>A0A2M7BU44_9BACT</name>
<dbReference type="Pfam" id="PF01875">
    <property type="entry name" value="Memo"/>
    <property type="match status" value="1"/>
</dbReference>
<dbReference type="Gene3D" id="3.30.1490.150">
    <property type="entry name" value="Hypothetical protein ph0010, domain 2"/>
    <property type="match status" value="1"/>
</dbReference>
<proteinExistence type="inferred from homology"/>
<evidence type="ECO:0000313" key="5">
    <source>
        <dbReference type="EMBL" id="PIV10090.1"/>
    </source>
</evidence>
<keyword evidence="3" id="KW-0472">Membrane</keyword>
<feature type="domain" description="AMMECR1" evidence="4">
    <location>
        <begin position="341"/>
        <end position="517"/>
    </location>
</feature>
<evidence type="ECO:0000256" key="2">
    <source>
        <dbReference type="HAMAP-Rule" id="MF_00055"/>
    </source>
</evidence>
<keyword evidence="3" id="KW-0812">Transmembrane</keyword>
<dbReference type="PANTHER" id="PTHR11060">
    <property type="entry name" value="PROTEIN MEMO1"/>
    <property type="match status" value="1"/>
</dbReference>
<gene>
    <name evidence="5" type="ORF">COS49_02430</name>
</gene>
<evidence type="ECO:0000313" key="6">
    <source>
        <dbReference type="Proteomes" id="UP000229894"/>
    </source>
</evidence>
<comment type="caution">
    <text evidence="5">The sequence shown here is derived from an EMBL/GenBank/DDBJ whole genome shotgun (WGS) entry which is preliminary data.</text>
</comment>
<protein>
    <recommendedName>
        <fullName evidence="2">MEMO1 family protein COS49_02430</fullName>
    </recommendedName>
</protein>
<dbReference type="InterPro" id="IPR027485">
    <property type="entry name" value="AMMECR1_N"/>
</dbReference>
<dbReference type="PANTHER" id="PTHR11060:SF0">
    <property type="entry name" value="PROTEIN MEMO1"/>
    <property type="match status" value="1"/>
</dbReference>
<sequence>MEKTGWFLISVILLGGFFGLIFFSQDNENNQAFPMLEESKEKSIRQPAVAGQFYPTGKEELAQMVSRFLKEAELPQPFDSSQSGKINGLILPHAGYVFSGSVAAYGFKAIQGQEIRKVILIGPSHHQSLAEAVIDNNDSWQTSLGRVNLDTRLRDALVKESSLFKIDSSPHQPEHCLEVMLPFLQMTLKDFQILPILVNQLTNDNLVEISQSLGKYLDGQTLVIASSDMSHYPAYGQANYADKKVIEAILTGQVSELRGTINQLGKENIPNLDTCLCGQGAVEVLMTIAQEKKAEEIKLLKYANSGDAAVGDKSQAVGYSAISFSWPEESKQSPETSFNQEQKDKLLEIARTSVENYILKNKMPEFVVRDPLLNEPLGAFVTLRKDGQLRGCLGRFEPDIPLYRVVSQVALAAATQDARFRPIQVSELNDLEYEISVLSPLEKIDDWRQIELGKHGVQIRRGSISGVFLPQVAAENNWDLDKFMGELCFQKAGLSWDCWKKDDVDIYIFTAQVFGEK</sequence>